<name>A0A1M5SXQ2_9FLAO</name>
<keyword evidence="1" id="KW-1133">Transmembrane helix</keyword>
<organism evidence="2 3">
    <name type="scientific">Wenyingzhuangia marina</name>
    <dbReference type="NCBI Taxonomy" id="1195760"/>
    <lineage>
        <taxon>Bacteria</taxon>
        <taxon>Pseudomonadati</taxon>
        <taxon>Bacteroidota</taxon>
        <taxon>Flavobacteriia</taxon>
        <taxon>Flavobacteriales</taxon>
        <taxon>Flavobacteriaceae</taxon>
        <taxon>Wenyingzhuangia</taxon>
    </lineage>
</organism>
<dbReference type="RefSeq" id="WP_073118170.1">
    <property type="nucleotide sequence ID" value="NZ_BMEN01000001.1"/>
</dbReference>
<keyword evidence="1" id="KW-0812">Transmembrane</keyword>
<keyword evidence="1" id="KW-0472">Membrane</keyword>
<sequence>MGCRWYLIVFFGCLCFYSCSFLSNGKYDDYGRWVPKHPRYRLKDKKGFVFPQQLDPTNIYKLEAIYDSSYGLVYPNDTLKWIGHGFMKEYNKANYYIKFCGNRKLYKIVKPKDGLEYEEALTEKDLTFRIANEYYYYCKNGKDVFIESFVHDDGWGGYIIKQSGNCLSLEIR</sequence>
<evidence type="ECO:0000313" key="3">
    <source>
        <dbReference type="Proteomes" id="UP000184109"/>
    </source>
</evidence>
<evidence type="ECO:0000256" key="1">
    <source>
        <dbReference type="SAM" id="Phobius"/>
    </source>
</evidence>
<dbReference type="AlphaFoldDB" id="A0A1M5SXQ2"/>
<dbReference type="EMBL" id="FQXQ01000001">
    <property type="protein sequence ID" value="SHH43215.1"/>
    <property type="molecule type" value="Genomic_DNA"/>
</dbReference>
<dbReference type="Proteomes" id="UP000184109">
    <property type="component" value="Unassembled WGS sequence"/>
</dbReference>
<protein>
    <submittedName>
        <fullName evidence="2">Uncharacterized protein</fullName>
    </submittedName>
</protein>
<accession>A0A1M5SXQ2</accession>
<proteinExistence type="predicted"/>
<dbReference type="OrthoDB" id="9786870at2"/>
<evidence type="ECO:0000313" key="2">
    <source>
        <dbReference type="EMBL" id="SHH43215.1"/>
    </source>
</evidence>
<reference evidence="3" key="1">
    <citation type="submission" date="2016-11" db="EMBL/GenBank/DDBJ databases">
        <authorList>
            <person name="Varghese N."/>
            <person name="Submissions S."/>
        </authorList>
    </citation>
    <scope>NUCLEOTIDE SEQUENCE [LARGE SCALE GENOMIC DNA]</scope>
    <source>
        <strain evidence="3">DSM 100572</strain>
    </source>
</reference>
<gene>
    <name evidence="2" type="ORF">SAMN05444281_0584</name>
</gene>
<feature type="transmembrane region" description="Helical" evidence="1">
    <location>
        <begin position="6"/>
        <end position="23"/>
    </location>
</feature>
<keyword evidence="3" id="KW-1185">Reference proteome</keyword>